<dbReference type="PANTHER" id="PTHR24255">
    <property type="entry name" value="COMPLEMENT COMPONENT 1, S SUBCOMPONENT-RELATED"/>
    <property type="match status" value="1"/>
</dbReference>
<comment type="caution">
    <text evidence="2">Lacks conserved residue(s) required for the propagation of feature annotation.</text>
</comment>
<feature type="domain" description="CUB" evidence="5">
    <location>
        <begin position="359"/>
        <end position="472"/>
    </location>
</feature>
<dbReference type="Proteomes" id="UP001642483">
    <property type="component" value="Unassembled WGS sequence"/>
</dbReference>
<name>A0ABP0GJ21_CLALP</name>
<sequence length="618" mass="69229">MLLKVALVLFLAWRLDAAISSSADDVYAIGLFPEPVYEAGKLSDDPLSGLDQQSLQVKVSNPGFAAEDIGFHAYLPENAEMSSFSMHTEGVRYNAKKGSREMAHEVLKKAKAEDHNAAIYIPKPLLDAYDKEIQSAENTVHIKAGNEMIFNIQYKESLAELIANGEKPLNRARVSLDLYGVQVEDLNAEISSPNYPDDYPNNADTTWWVRAPEDKTVSFDLFDIDMEECCDRLTIYDGLSIHDDILGEITGSSSSINSTSPIKTYQSSTNSMFLRLASDCTSTARGFRALMRAAAPSPSSTKEPETTTPHRTTVPSYERTTVPSYERTTVPSFEGTTVPSYERTTVPSYEGTTNAVSTCSGTTELYAHTHALTFSSPGYPNGYSNNLDCSWRIYSIYSGYVVKLDVLDMDIERNYDVVYVYDGYSSSYPRLESLTGYGTNQSFSSTGSYMYINFRSDGSVTEKGFKFNYVAVLPTIVTTEVMTTEEIPTGSGSGSDESDCTIHHYIYESSDPSGGYITSPNYPYYYPNNLDVCWFFMLEPSPSHGHLYLTFEDFNTESGNDVLYVFSDYYSEIYSYSGFYPGGNYVNLWTYQSPYIRFRTNEWNTYTGFNITYSYGHH</sequence>
<dbReference type="Gene3D" id="2.60.120.290">
    <property type="entry name" value="Spermadhesin, CUB domain"/>
    <property type="match status" value="3"/>
</dbReference>
<feature type="region of interest" description="Disordered" evidence="3">
    <location>
        <begin position="294"/>
        <end position="316"/>
    </location>
</feature>
<dbReference type="InterPro" id="IPR000859">
    <property type="entry name" value="CUB_dom"/>
</dbReference>
<evidence type="ECO:0000256" key="3">
    <source>
        <dbReference type="SAM" id="MobiDB-lite"/>
    </source>
</evidence>
<evidence type="ECO:0000313" key="7">
    <source>
        <dbReference type="Proteomes" id="UP001642483"/>
    </source>
</evidence>
<keyword evidence="4" id="KW-0732">Signal</keyword>
<gene>
    <name evidence="6" type="ORF">CVLEPA_LOCUS23391</name>
</gene>
<dbReference type="SUPFAM" id="SSF49854">
    <property type="entry name" value="Spermadhesin, CUB domain"/>
    <property type="match status" value="3"/>
</dbReference>
<dbReference type="SMART" id="SM00042">
    <property type="entry name" value="CUB"/>
    <property type="match status" value="3"/>
</dbReference>
<organism evidence="6 7">
    <name type="scientific">Clavelina lepadiformis</name>
    <name type="common">Light-bulb sea squirt</name>
    <name type="synonym">Ascidia lepadiformis</name>
    <dbReference type="NCBI Taxonomy" id="159417"/>
    <lineage>
        <taxon>Eukaryota</taxon>
        <taxon>Metazoa</taxon>
        <taxon>Chordata</taxon>
        <taxon>Tunicata</taxon>
        <taxon>Ascidiacea</taxon>
        <taxon>Aplousobranchia</taxon>
        <taxon>Clavelinidae</taxon>
        <taxon>Clavelina</taxon>
    </lineage>
</organism>
<keyword evidence="7" id="KW-1185">Reference proteome</keyword>
<keyword evidence="1" id="KW-1015">Disulfide bond</keyword>
<feature type="chain" id="PRO_5046020681" description="CUB domain-containing protein" evidence="4">
    <location>
        <begin position="18"/>
        <end position="618"/>
    </location>
</feature>
<dbReference type="EMBL" id="CAWYQH010000119">
    <property type="protein sequence ID" value="CAK8690829.1"/>
    <property type="molecule type" value="Genomic_DNA"/>
</dbReference>
<dbReference type="PROSITE" id="PS01180">
    <property type="entry name" value="CUB"/>
    <property type="match status" value="3"/>
</dbReference>
<protein>
    <recommendedName>
        <fullName evidence="5">CUB domain-containing protein</fullName>
    </recommendedName>
</protein>
<proteinExistence type="predicted"/>
<evidence type="ECO:0000256" key="2">
    <source>
        <dbReference type="PROSITE-ProRule" id="PRU00059"/>
    </source>
</evidence>
<evidence type="ECO:0000256" key="4">
    <source>
        <dbReference type="SAM" id="SignalP"/>
    </source>
</evidence>
<evidence type="ECO:0000259" key="5">
    <source>
        <dbReference type="PROSITE" id="PS01180"/>
    </source>
</evidence>
<feature type="domain" description="CUB" evidence="5">
    <location>
        <begin position="500"/>
        <end position="616"/>
    </location>
</feature>
<evidence type="ECO:0000313" key="6">
    <source>
        <dbReference type="EMBL" id="CAK8690829.1"/>
    </source>
</evidence>
<dbReference type="Pfam" id="PF00431">
    <property type="entry name" value="CUB"/>
    <property type="match status" value="3"/>
</dbReference>
<feature type="compositionally biased region" description="Low complexity" evidence="3">
    <location>
        <begin position="294"/>
        <end position="309"/>
    </location>
</feature>
<feature type="signal peptide" evidence="4">
    <location>
        <begin position="1"/>
        <end position="17"/>
    </location>
</feature>
<dbReference type="CDD" id="cd00041">
    <property type="entry name" value="CUB"/>
    <property type="match status" value="2"/>
</dbReference>
<accession>A0ABP0GJ21</accession>
<dbReference type="InterPro" id="IPR035914">
    <property type="entry name" value="Sperma_CUB_dom_sf"/>
</dbReference>
<reference evidence="6 7" key="1">
    <citation type="submission" date="2024-02" db="EMBL/GenBank/DDBJ databases">
        <authorList>
            <person name="Daric V."/>
            <person name="Darras S."/>
        </authorList>
    </citation>
    <scope>NUCLEOTIDE SEQUENCE [LARGE SCALE GENOMIC DNA]</scope>
</reference>
<evidence type="ECO:0000256" key="1">
    <source>
        <dbReference type="ARBA" id="ARBA00023157"/>
    </source>
</evidence>
<feature type="domain" description="CUB" evidence="5">
    <location>
        <begin position="179"/>
        <end position="294"/>
    </location>
</feature>
<dbReference type="PANTHER" id="PTHR24255:SF31">
    <property type="entry name" value="CUBILIN-LIKE PROTEIN"/>
    <property type="match status" value="1"/>
</dbReference>
<comment type="caution">
    <text evidence="6">The sequence shown here is derived from an EMBL/GenBank/DDBJ whole genome shotgun (WGS) entry which is preliminary data.</text>
</comment>